<dbReference type="Proteomes" id="UP000576969">
    <property type="component" value="Unassembled WGS sequence"/>
</dbReference>
<dbReference type="InterPro" id="IPR006115">
    <property type="entry name" value="6PGDH_NADP-bd"/>
</dbReference>
<dbReference type="InterPro" id="IPR015815">
    <property type="entry name" value="HIBADH-related"/>
</dbReference>
<organism evidence="7 8">
    <name type="scientific">Microbacterium immunditiarum</name>
    <dbReference type="NCBI Taxonomy" id="337480"/>
    <lineage>
        <taxon>Bacteria</taxon>
        <taxon>Bacillati</taxon>
        <taxon>Actinomycetota</taxon>
        <taxon>Actinomycetes</taxon>
        <taxon>Micrococcales</taxon>
        <taxon>Microbacteriaceae</taxon>
        <taxon>Microbacterium</taxon>
    </lineage>
</organism>
<keyword evidence="2 7" id="KW-0560">Oxidoreductase</keyword>
<dbReference type="GO" id="GO:0008442">
    <property type="term" value="F:3-hydroxyisobutyrate dehydrogenase activity"/>
    <property type="evidence" value="ECO:0007669"/>
    <property type="project" value="UniProtKB-EC"/>
</dbReference>
<evidence type="ECO:0000256" key="3">
    <source>
        <dbReference type="ARBA" id="ARBA00023027"/>
    </source>
</evidence>
<reference evidence="7 8" key="1">
    <citation type="submission" date="2020-07" db="EMBL/GenBank/DDBJ databases">
        <title>Sequencing the genomes of 1000 actinobacteria strains.</title>
        <authorList>
            <person name="Klenk H.-P."/>
        </authorList>
    </citation>
    <scope>NUCLEOTIDE SEQUENCE [LARGE SCALE GENOMIC DNA]</scope>
    <source>
        <strain evidence="7 8">DSM 24662</strain>
    </source>
</reference>
<feature type="active site" evidence="4">
    <location>
        <position position="177"/>
    </location>
</feature>
<keyword evidence="3" id="KW-0520">NAD</keyword>
<feature type="domain" description="6-phosphogluconate dehydrogenase NADP-binding" evidence="5">
    <location>
        <begin position="10"/>
        <end position="166"/>
    </location>
</feature>
<feature type="domain" description="3-hydroxyisobutyrate dehydrogenase-like NAD-binding" evidence="6">
    <location>
        <begin position="171"/>
        <end position="290"/>
    </location>
</feature>
<dbReference type="Pfam" id="PF14833">
    <property type="entry name" value="NAD_binding_11"/>
    <property type="match status" value="1"/>
</dbReference>
<comment type="similarity">
    <text evidence="1">Belongs to the HIBADH-related family.</text>
</comment>
<accession>A0A7Y9KKP1</accession>
<comment type="caution">
    <text evidence="7">The sequence shown here is derived from an EMBL/GenBank/DDBJ whole genome shotgun (WGS) entry which is preliminary data.</text>
</comment>
<dbReference type="PIRSF" id="PIRSF000103">
    <property type="entry name" value="HIBADH"/>
    <property type="match status" value="1"/>
</dbReference>
<dbReference type="EMBL" id="JACCBV010000001">
    <property type="protein sequence ID" value="NYE19388.1"/>
    <property type="molecule type" value="Genomic_DNA"/>
</dbReference>
<dbReference type="EC" id="1.1.1.31" evidence="7"/>
<keyword evidence="8" id="KW-1185">Reference proteome</keyword>
<evidence type="ECO:0000259" key="5">
    <source>
        <dbReference type="Pfam" id="PF03446"/>
    </source>
</evidence>
<dbReference type="Gene3D" id="3.40.50.720">
    <property type="entry name" value="NAD(P)-binding Rossmann-like Domain"/>
    <property type="match status" value="1"/>
</dbReference>
<gene>
    <name evidence="7" type="ORF">BJ991_001416</name>
</gene>
<evidence type="ECO:0000259" key="6">
    <source>
        <dbReference type="Pfam" id="PF14833"/>
    </source>
</evidence>
<protein>
    <submittedName>
        <fullName evidence="7">3-hydroxyisobutyrate dehydrogenase</fullName>
        <ecNumber evidence="7">1.1.1.31</ecNumber>
    </submittedName>
</protein>
<dbReference type="InterPro" id="IPR029154">
    <property type="entry name" value="HIBADH-like_NADP-bd"/>
</dbReference>
<evidence type="ECO:0000313" key="8">
    <source>
        <dbReference type="Proteomes" id="UP000576969"/>
    </source>
</evidence>
<dbReference type="RefSeq" id="WP_179488698.1">
    <property type="nucleotide sequence ID" value="NZ_JACCBV010000001.1"/>
</dbReference>
<evidence type="ECO:0000256" key="4">
    <source>
        <dbReference type="PIRSR" id="PIRSR000103-1"/>
    </source>
</evidence>
<dbReference type="InterPro" id="IPR051265">
    <property type="entry name" value="HIBADH-related_NP60_sf"/>
</dbReference>
<evidence type="ECO:0000256" key="1">
    <source>
        <dbReference type="ARBA" id="ARBA00009080"/>
    </source>
</evidence>
<sequence>MTAANDSGPVGFIGIGLMGTPMARNLVRAGIDLVVWNRTRERLAPLVDAGADAAASVDDVFARCPAVVLMLVNEAATDAVLERGTEAFARRVKGRTVVSCGTTTPAYAEALAAEIAAAGGRFVEAPVAGSRVPAENAQLVAMLGGDEEVARQVMPLLAPTCRATLYCGATGSGLRMKLAVNLYLTTTMAALAEATHFAAAGGVDLATFQEAIGLGQTASDLTRVKLPKLVAREFSPQAATSDALMNTRLVLDEAAVVGAATPMLRLAEMLFAETVALGAAREDMSAVVRTLEERASVSRSLSE</sequence>
<dbReference type="SUPFAM" id="SSF51735">
    <property type="entry name" value="NAD(P)-binding Rossmann-fold domains"/>
    <property type="match status" value="1"/>
</dbReference>
<dbReference type="Pfam" id="PF03446">
    <property type="entry name" value="NAD_binding_2"/>
    <property type="match status" value="1"/>
</dbReference>
<dbReference type="Gene3D" id="1.10.1040.10">
    <property type="entry name" value="N-(1-d-carboxylethyl)-l-norvaline Dehydrogenase, domain 2"/>
    <property type="match status" value="1"/>
</dbReference>
<dbReference type="PANTHER" id="PTHR43580:SF2">
    <property type="entry name" value="CYTOKINE-LIKE NUCLEAR FACTOR N-PAC"/>
    <property type="match status" value="1"/>
</dbReference>
<dbReference type="SUPFAM" id="SSF48179">
    <property type="entry name" value="6-phosphogluconate dehydrogenase C-terminal domain-like"/>
    <property type="match status" value="1"/>
</dbReference>
<dbReference type="AlphaFoldDB" id="A0A7Y9KKP1"/>
<dbReference type="GO" id="GO:0051287">
    <property type="term" value="F:NAD binding"/>
    <property type="evidence" value="ECO:0007669"/>
    <property type="project" value="InterPro"/>
</dbReference>
<dbReference type="GO" id="GO:0050661">
    <property type="term" value="F:NADP binding"/>
    <property type="evidence" value="ECO:0007669"/>
    <property type="project" value="InterPro"/>
</dbReference>
<proteinExistence type="inferred from homology"/>
<dbReference type="PANTHER" id="PTHR43580">
    <property type="entry name" value="OXIDOREDUCTASE GLYR1-RELATED"/>
    <property type="match status" value="1"/>
</dbReference>
<dbReference type="InterPro" id="IPR013328">
    <property type="entry name" value="6PGD_dom2"/>
</dbReference>
<name>A0A7Y9KKP1_9MICO</name>
<evidence type="ECO:0000256" key="2">
    <source>
        <dbReference type="ARBA" id="ARBA00023002"/>
    </source>
</evidence>
<evidence type="ECO:0000313" key="7">
    <source>
        <dbReference type="EMBL" id="NYE19388.1"/>
    </source>
</evidence>
<dbReference type="InterPro" id="IPR008927">
    <property type="entry name" value="6-PGluconate_DH-like_C_sf"/>
</dbReference>
<dbReference type="InterPro" id="IPR036291">
    <property type="entry name" value="NAD(P)-bd_dom_sf"/>
</dbReference>